<name>A0A2P7S4A2_9HYPH</name>
<reference evidence="1 2" key="1">
    <citation type="submission" date="2018-03" db="EMBL/GenBank/DDBJ databases">
        <title>The draft genome of Mesorhizobium sp. 6GN-30.</title>
        <authorList>
            <person name="Liu L."/>
            <person name="Li L."/>
            <person name="Wang T."/>
            <person name="Zhang X."/>
            <person name="Liang L."/>
        </authorList>
    </citation>
    <scope>NUCLEOTIDE SEQUENCE [LARGE SCALE GENOMIC DNA]</scope>
    <source>
        <strain evidence="1 2">6GN30</strain>
    </source>
</reference>
<proteinExistence type="predicted"/>
<gene>
    <name evidence="1" type="ORF">C7I84_18680</name>
</gene>
<protein>
    <submittedName>
        <fullName evidence="1">Uncharacterized protein</fullName>
    </submittedName>
</protein>
<sequence length="116" mass="13000">MGDEPDSLILRLLRDMRAEMATKSDIADLRSEMEMLRAALRSEVYSLRTDVASDIAVLQAEDKKTRKELGEQISGLRHAVTAYHSSVIGHGVLISELEARVRRVELHLDLPSTETN</sequence>
<comment type="caution">
    <text evidence="1">The sequence shown here is derived from an EMBL/GenBank/DDBJ whole genome shotgun (WGS) entry which is preliminary data.</text>
</comment>
<evidence type="ECO:0000313" key="2">
    <source>
        <dbReference type="Proteomes" id="UP000241229"/>
    </source>
</evidence>
<dbReference type="AlphaFoldDB" id="A0A2P7S4A2"/>
<dbReference type="Proteomes" id="UP000241229">
    <property type="component" value="Unassembled WGS sequence"/>
</dbReference>
<accession>A0A2P7S4A2</accession>
<evidence type="ECO:0000313" key="1">
    <source>
        <dbReference type="EMBL" id="PSJ57271.1"/>
    </source>
</evidence>
<dbReference type="EMBL" id="PXYK01000018">
    <property type="protein sequence ID" value="PSJ57271.1"/>
    <property type="molecule type" value="Genomic_DNA"/>
</dbReference>
<keyword evidence="2" id="KW-1185">Reference proteome</keyword>
<dbReference type="RefSeq" id="WP_106773731.1">
    <property type="nucleotide sequence ID" value="NZ_PXYK01000018.1"/>
</dbReference>
<dbReference type="OrthoDB" id="8450943at2"/>
<dbReference type="Gene3D" id="1.20.58.130">
    <property type="match status" value="1"/>
</dbReference>
<organism evidence="1 2">
    <name type="scientific">Kumtagia ephedrae</name>
    <dbReference type="NCBI Taxonomy" id="2116701"/>
    <lineage>
        <taxon>Bacteria</taxon>
        <taxon>Pseudomonadati</taxon>
        <taxon>Pseudomonadota</taxon>
        <taxon>Alphaproteobacteria</taxon>
        <taxon>Hyphomicrobiales</taxon>
        <taxon>Phyllobacteriaceae</taxon>
        <taxon>Kumtagia</taxon>
    </lineage>
</organism>